<dbReference type="EMBL" id="LT985188">
    <property type="protein sequence ID" value="SPD86458.1"/>
    <property type="molecule type" value="Genomic_DNA"/>
</dbReference>
<keyword evidence="2" id="KW-1185">Reference proteome</keyword>
<organism evidence="1 2">
    <name type="scientific">Micropruina glycogenica</name>
    <dbReference type="NCBI Taxonomy" id="75385"/>
    <lineage>
        <taxon>Bacteria</taxon>
        <taxon>Bacillati</taxon>
        <taxon>Actinomycetota</taxon>
        <taxon>Actinomycetes</taxon>
        <taxon>Propionibacteriales</taxon>
        <taxon>Nocardioidaceae</taxon>
        <taxon>Micropruina</taxon>
    </lineage>
</organism>
<protein>
    <submittedName>
        <fullName evidence="1">Uncharacterized protein</fullName>
    </submittedName>
</protein>
<dbReference type="AlphaFoldDB" id="A0A2N9JG10"/>
<name>A0A2N9JG10_9ACTN</name>
<sequence length="58" mass="6388">MALMNNLRLFRREGEKAESLLALTNHAHDVALAVHKRNGWKVPSGPSLMPLEGGDLPK</sequence>
<gene>
    <name evidence="1" type="ORF">MPLG2_1422</name>
</gene>
<dbReference type="KEGG" id="mgg:MPLG2_1422"/>
<dbReference type="Proteomes" id="UP000238164">
    <property type="component" value="Chromosome 1"/>
</dbReference>
<evidence type="ECO:0000313" key="1">
    <source>
        <dbReference type="EMBL" id="SPD86458.1"/>
    </source>
</evidence>
<evidence type="ECO:0000313" key="2">
    <source>
        <dbReference type="Proteomes" id="UP000238164"/>
    </source>
</evidence>
<accession>A0A2N9JG10</accession>
<reference evidence="1 2" key="1">
    <citation type="submission" date="2018-02" db="EMBL/GenBank/DDBJ databases">
        <authorList>
            <person name="Cohen D.B."/>
            <person name="Kent A.D."/>
        </authorList>
    </citation>
    <scope>NUCLEOTIDE SEQUENCE [LARGE SCALE GENOMIC DNA]</scope>
    <source>
        <strain evidence="1">1</strain>
    </source>
</reference>
<proteinExistence type="predicted"/>